<proteinExistence type="predicted"/>
<evidence type="ECO:0000313" key="2">
    <source>
        <dbReference type="Proteomes" id="UP001188597"/>
    </source>
</evidence>
<reference evidence="1" key="1">
    <citation type="submission" date="2022-12" db="EMBL/GenBank/DDBJ databases">
        <title>Draft genome assemblies for two species of Escallonia (Escalloniales).</title>
        <authorList>
            <person name="Chanderbali A."/>
            <person name="Dervinis C."/>
            <person name="Anghel I."/>
            <person name="Soltis D."/>
            <person name="Soltis P."/>
            <person name="Zapata F."/>
        </authorList>
    </citation>
    <scope>NUCLEOTIDE SEQUENCE</scope>
    <source>
        <strain evidence="1">UCBG64.0493</strain>
        <tissue evidence="1">Leaf</tissue>
    </source>
</reference>
<comment type="caution">
    <text evidence="1">The sequence shown here is derived from an EMBL/GenBank/DDBJ whole genome shotgun (WGS) entry which is preliminary data.</text>
</comment>
<evidence type="ECO:0000313" key="1">
    <source>
        <dbReference type="EMBL" id="KAK3014941.1"/>
    </source>
</evidence>
<dbReference type="AlphaFoldDB" id="A0AA89AXG8"/>
<name>A0AA89AXG8_9ASTE</name>
<dbReference type="Proteomes" id="UP001188597">
    <property type="component" value="Unassembled WGS sequence"/>
</dbReference>
<sequence>MQFTVGGRATAPRAALRMLSTTFSSNPNPSFSRTMKAAAELHSPSKTPNLPFFTNPEILNFSSQSFAQSITSPKCSYASTATSPAPISDAGRVIDGSPLVVSFYKFADFPDHADFRKPLKDLCEQLTSQIVYEATVFAFGDFGVLFLRALGKS</sequence>
<accession>A0AA89AXG8</accession>
<organism evidence="1 2">
    <name type="scientific">Escallonia herrerae</name>
    <dbReference type="NCBI Taxonomy" id="1293975"/>
    <lineage>
        <taxon>Eukaryota</taxon>
        <taxon>Viridiplantae</taxon>
        <taxon>Streptophyta</taxon>
        <taxon>Embryophyta</taxon>
        <taxon>Tracheophyta</taxon>
        <taxon>Spermatophyta</taxon>
        <taxon>Magnoliopsida</taxon>
        <taxon>eudicotyledons</taxon>
        <taxon>Gunneridae</taxon>
        <taxon>Pentapetalae</taxon>
        <taxon>asterids</taxon>
        <taxon>campanulids</taxon>
        <taxon>Escalloniales</taxon>
        <taxon>Escalloniaceae</taxon>
        <taxon>Escallonia</taxon>
    </lineage>
</organism>
<keyword evidence="2" id="KW-1185">Reference proteome</keyword>
<dbReference type="EMBL" id="JAVXUP010001179">
    <property type="protein sequence ID" value="KAK3014941.1"/>
    <property type="molecule type" value="Genomic_DNA"/>
</dbReference>
<gene>
    <name evidence="1" type="ORF">RJ639_009957</name>
</gene>
<protein>
    <submittedName>
        <fullName evidence="1">Uncharacterized protein</fullName>
    </submittedName>
</protein>